<dbReference type="GO" id="GO:0016887">
    <property type="term" value="F:ATP hydrolysis activity"/>
    <property type="evidence" value="ECO:0007669"/>
    <property type="project" value="InterPro"/>
</dbReference>
<dbReference type="OrthoDB" id="9784332at2"/>
<comment type="subcellular location">
    <subcellularLocation>
        <location evidence="1">Cell membrane</location>
        <topology evidence="1">Peripheral membrane protein</topology>
    </subcellularLocation>
</comment>
<dbReference type="RefSeq" id="WP_056942220.1">
    <property type="nucleotide sequence ID" value="NZ_AZCX01000003.1"/>
</dbReference>
<keyword evidence="3" id="KW-0813">Transport</keyword>
<evidence type="ECO:0000256" key="2">
    <source>
        <dbReference type="ARBA" id="ARBA00005417"/>
    </source>
</evidence>
<dbReference type="FunFam" id="3.40.50.300:FF:000224">
    <property type="entry name" value="Energy-coupling factor transporter ATP-binding protein EcfA"/>
    <property type="match status" value="1"/>
</dbReference>
<keyword evidence="8" id="KW-0472">Membrane</keyword>
<name>A0A0R1HUY0_9LACO</name>
<evidence type="ECO:0000256" key="7">
    <source>
        <dbReference type="ARBA" id="ARBA00022967"/>
    </source>
</evidence>
<dbReference type="InterPro" id="IPR003439">
    <property type="entry name" value="ABC_transporter-like_ATP-bd"/>
</dbReference>
<dbReference type="InterPro" id="IPR015856">
    <property type="entry name" value="ABC_transpr_CbiO/EcfA_su"/>
</dbReference>
<dbReference type="GO" id="GO:0042626">
    <property type="term" value="F:ATPase-coupled transmembrane transporter activity"/>
    <property type="evidence" value="ECO:0007669"/>
    <property type="project" value="TreeGrafter"/>
</dbReference>
<dbReference type="EMBL" id="AZCX01000003">
    <property type="protein sequence ID" value="KRK48355.1"/>
    <property type="molecule type" value="Genomic_DNA"/>
</dbReference>
<dbReference type="GO" id="GO:0043190">
    <property type="term" value="C:ATP-binding cassette (ABC) transporter complex"/>
    <property type="evidence" value="ECO:0007669"/>
    <property type="project" value="TreeGrafter"/>
</dbReference>
<protein>
    <submittedName>
        <fullName evidence="10">ABC transporter ATP-binding protein</fullName>
    </submittedName>
</protein>
<evidence type="ECO:0000256" key="8">
    <source>
        <dbReference type="ARBA" id="ARBA00023136"/>
    </source>
</evidence>
<feature type="domain" description="ABC transporter" evidence="9">
    <location>
        <begin position="4"/>
        <end position="238"/>
    </location>
</feature>
<dbReference type="PANTHER" id="PTHR43553">
    <property type="entry name" value="HEAVY METAL TRANSPORTER"/>
    <property type="match status" value="1"/>
</dbReference>
<keyword evidence="5" id="KW-0547">Nucleotide-binding</keyword>
<dbReference type="SUPFAM" id="SSF52540">
    <property type="entry name" value="P-loop containing nucleoside triphosphate hydrolases"/>
    <property type="match status" value="1"/>
</dbReference>
<dbReference type="AlphaFoldDB" id="A0A0R1HUY0"/>
<evidence type="ECO:0000256" key="3">
    <source>
        <dbReference type="ARBA" id="ARBA00022448"/>
    </source>
</evidence>
<dbReference type="Pfam" id="PF00005">
    <property type="entry name" value="ABC_tran"/>
    <property type="match status" value="1"/>
</dbReference>
<evidence type="ECO:0000256" key="6">
    <source>
        <dbReference type="ARBA" id="ARBA00022840"/>
    </source>
</evidence>
<dbReference type="InterPro" id="IPR050095">
    <property type="entry name" value="ECF_ABC_transporter_ATP-bd"/>
</dbReference>
<keyword evidence="11" id="KW-1185">Reference proteome</keyword>
<dbReference type="PATRIC" id="fig|1302272.5.peg.1467"/>
<evidence type="ECO:0000259" key="9">
    <source>
        <dbReference type="PROSITE" id="PS50893"/>
    </source>
</evidence>
<dbReference type="Gene3D" id="3.40.50.300">
    <property type="entry name" value="P-loop containing nucleotide triphosphate hydrolases"/>
    <property type="match status" value="1"/>
</dbReference>
<evidence type="ECO:0000256" key="5">
    <source>
        <dbReference type="ARBA" id="ARBA00022741"/>
    </source>
</evidence>
<organism evidence="10 11">
    <name type="scientific">Secundilactobacillus kimchicus JCM 15530</name>
    <dbReference type="NCBI Taxonomy" id="1302272"/>
    <lineage>
        <taxon>Bacteria</taxon>
        <taxon>Bacillati</taxon>
        <taxon>Bacillota</taxon>
        <taxon>Bacilli</taxon>
        <taxon>Lactobacillales</taxon>
        <taxon>Lactobacillaceae</taxon>
        <taxon>Secundilactobacillus</taxon>
    </lineage>
</organism>
<proteinExistence type="inferred from homology"/>
<keyword evidence="7" id="KW-1278">Translocase</keyword>
<dbReference type="SMART" id="SM00382">
    <property type="entry name" value="AAA"/>
    <property type="match status" value="1"/>
</dbReference>
<keyword evidence="4" id="KW-1003">Cell membrane</keyword>
<keyword evidence="6 10" id="KW-0067">ATP-binding</keyword>
<dbReference type="PANTHER" id="PTHR43553:SF24">
    <property type="entry name" value="ENERGY-COUPLING FACTOR TRANSPORTER ATP-BINDING PROTEIN ECFA1"/>
    <property type="match status" value="1"/>
</dbReference>
<evidence type="ECO:0000313" key="10">
    <source>
        <dbReference type="EMBL" id="KRK48355.1"/>
    </source>
</evidence>
<reference evidence="10 11" key="1">
    <citation type="journal article" date="2015" name="Genome Announc.">
        <title>Expanding the biotechnology potential of lactobacilli through comparative genomics of 213 strains and associated genera.</title>
        <authorList>
            <person name="Sun Z."/>
            <person name="Harris H.M."/>
            <person name="McCann A."/>
            <person name="Guo C."/>
            <person name="Argimon S."/>
            <person name="Zhang W."/>
            <person name="Yang X."/>
            <person name="Jeffery I.B."/>
            <person name="Cooney J.C."/>
            <person name="Kagawa T.F."/>
            <person name="Liu W."/>
            <person name="Song Y."/>
            <person name="Salvetti E."/>
            <person name="Wrobel A."/>
            <person name="Rasinkangas P."/>
            <person name="Parkhill J."/>
            <person name="Rea M.C."/>
            <person name="O'Sullivan O."/>
            <person name="Ritari J."/>
            <person name="Douillard F.P."/>
            <person name="Paul Ross R."/>
            <person name="Yang R."/>
            <person name="Briner A.E."/>
            <person name="Felis G.E."/>
            <person name="de Vos W.M."/>
            <person name="Barrangou R."/>
            <person name="Klaenhammer T.R."/>
            <person name="Caufield P.W."/>
            <person name="Cui Y."/>
            <person name="Zhang H."/>
            <person name="O'Toole P.W."/>
        </authorList>
    </citation>
    <scope>NUCLEOTIDE SEQUENCE [LARGE SCALE GENOMIC DNA]</scope>
    <source>
        <strain evidence="10 11">JCM 15530</strain>
    </source>
</reference>
<gene>
    <name evidence="10" type="ORF">FC96_GL001455</name>
</gene>
<dbReference type="PROSITE" id="PS50893">
    <property type="entry name" value="ABC_TRANSPORTER_2"/>
    <property type="match status" value="1"/>
</dbReference>
<evidence type="ECO:0000313" key="11">
    <source>
        <dbReference type="Proteomes" id="UP000050911"/>
    </source>
</evidence>
<accession>A0A0R1HUY0</accession>
<dbReference type="STRING" id="1302272.FC96_GL001455"/>
<dbReference type="InterPro" id="IPR003593">
    <property type="entry name" value="AAA+_ATPase"/>
</dbReference>
<dbReference type="GO" id="GO:0005524">
    <property type="term" value="F:ATP binding"/>
    <property type="evidence" value="ECO:0007669"/>
    <property type="project" value="UniProtKB-KW"/>
</dbReference>
<evidence type="ECO:0000256" key="1">
    <source>
        <dbReference type="ARBA" id="ARBA00004202"/>
    </source>
</evidence>
<evidence type="ECO:0000256" key="4">
    <source>
        <dbReference type="ARBA" id="ARBA00022475"/>
    </source>
</evidence>
<dbReference type="CDD" id="cd03225">
    <property type="entry name" value="ABC_cobalt_CbiO_domain1"/>
    <property type="match status" value="1"/>
</dbReference>
<comment type="caution">
    <text evidence="10">The sequence shown here is derived from an EMBL/GenBank/DDBJ whole genome shotgun (WGS) entry which is preliminary data.</text>
</comment>
<sequence>MVTVKIENLSYSYKDSATSVLHDISLSFSSGERVAIIGQNGTGKTTLTKHLNGILTPDTGRVLIDNVNVENKTTAEWASKVGYVFQNPNDQLFLDTVKKELVFGPSHLGIPKKEIQKRIRFVSELVGMQEELAEHPLNLTDSEKKFCAIGAVLAMDPNVVIMDEPTGGQDKSGKYRLAKILEYLKTQQKICIVVSHDMRFVTENFDRIVVMANGHILLDGAPKEVFSNPQVLKEAFVTPPPITDLAQKLGWETTILSISEFIEELKKRVQ</sequence>
<comment type="similarity">
    <text evidence="2">Belongs to the ABC transporter superfamily.</text>
</comment>
<dbReference type="InterPro" id="IPR027417">
    <property type="entry name" value="P-loop_NTPase"/>
</dbReference>
<dbReference type="Proteomes" id="UP000050911">
    <property type="component" value="Unassembled WGS sequence"/>
</dbReference>